<feature type="region of interest" description="Disordered" evidence="1">
    <location>
        <begin position="261"/>
        <end position="291"/>
    </location>
</feature>
<protein>
    <submittedName>
        <fullName evidence="3">Transcriptional regulator</fullName>
    </submittedName>
</protein>
<accession>A0A495FNQ1</accession>
<evidence type="ECO:0000259" key="2">
    <source>
        <dbReference type="Pfam" id="PF12802"/>
    </source>
</evidence>
<reference evidence="3 4" key="1">
    <citation type="submission" date="2018-10" db="EMBL/GenBank/DDBJ databases">
        <title>Genomic Encyclopedia of Type Strains, Phase IV (KMG-IV): sequencing the most valuable type-strain genomes for metagenomic binning, comparative biology and taxonomic classification.</title>
        <authorList>
            <person name="Goeker M."/>
        </authorList>
    </citation>
    <scope>NUCLEOTIDE SEQUENCE [LARGE SCALE GENOMIC DNA]</scope>
    <source>
        <strain evidence="3 4">DSM 25586</strain>
    </source>
</reference>
<evidence type="ECO:0000313" key="4">
    <source>
        <dbReference type="Proteomes" id="UP000276055"/>
    </source>
</evidence>
<name>A0A495FNQ1_9MICC</name>
<dbReference type="Gene3D" id="1.10.10.10">
    <property type="entry name" value="Winged helix-like DNA-binding domain superfamily/Winged helix DNA-binding domain"/>
    <property type="match status" value="1"/>
</dbReference>
<proteinExistence type="predicted"/>
<dbReference type="AlphaFoldDB" id="A0A495FNQ1"/>
<dbReference type="InterPro" id="IPR036390">
    <property type="entry name" value="WH_DNA-bd_sf"/>
</dbReference>
<dbReference type="CDD" id="cd00090">
    <property type="entry name" value="HTH_ARSR"/>
    <property type="match status" value="1"/>
</dbReference>
<dbReference type="GO" id="GO:0003700">
    <property type="term" value="F:DNA-binding transcription factor activity"/>
    <property type="evidence" value="ECO:0007669"/>
    <property type="project" value="InterPro"/>
</dbReference>
<dbReference type="SUPFAM" id="SSF46785">
    <property type="entry name" value="Winged helix' DNA-binding domain"/>
    <property type="match status" value="1"/>
</dbReference>
<feature type="region of interest" description="Disordered" evidence="1">
    <location>
        <begin position="1"/>
        <end position="25"/>
    </location>
</feature>
<dbReference type="Pfam" id="PF12802">
    <property type="entry name" value="MarR_2"/>
    <property type="match status" value="1"/>
</dbReference>
<dbReference type="Proteomes" id="UP000276055">
    <property type="component" value="Unassembled WGS sequence"/>
</dbReference>
<feature type="domain" description="HTH marR-type" evidence="2">
    <location>
        <begin position="54"/>
        <end position="101"/>
    </location>
</feature>
<dbReference type="EMBL" id="RBIR01000001">
    <property type="protein sequence ID" value="RKR30361.1"/>
    <property type="molecule type" value="Genomic_DNA"/>
</dbReference>
<gene>
    <name evidence="3" type="ORF">C8D78_0686</name>
</gene>
<sequence>MSGAAAPAAVPGRNPGRGPARVGSARAHVTVVPDAGPAAGASHPHDAEERTRDRVLNAVLEHGPISAAELGDLLGFTPAAVRRHLDHLSRTGVIEVKRAARAGAGAGRPARRYVLSSQGQSSLGNDYLDIATVALRRLGEAAGPEAVRQFAVERFADMERRYAPEIEQAGPDIAARAQILSEALSRDGFVASAQSIEAKAPLPAALSSVQLCQGHCPIQHLAAQFPVFCDVETEVFSRLVGVDVRRLSTLARGGHVCTTHIPTGRPAAVGTSRPAAPGNPDEVSNHLQERP</sequence>
<evidence type="ECO:0000313" key="3">
    <source>
        <dbReference type="EMBL" id="RKR30361.1"/>
    </source>
</evidence>
<dbReference type="InterPro" id="IPR011991">
    <property type="entry name" value="ArsR-like_HTH"/>
</dbReference>
<dbReference type="InterPro" id="IPR000835">
    <property type="entry name" value="HTH_MarR-typ"/>
</dbReference>
<dbReference type="InterPro" id="IPR036388">
    <property type="entry name" value="WH-like_DNA-bd_sf"/>
</dbReference>
<comment type="caution">
    <text evidence="3">The sequence shown here is derived from an EMBL/GenBank/DDBJ whole genome shotgun (WGS) entry which is preliminary data.</text>
</comment>
<evidence type="ECO:0000256" key="1">
    <source>
        <dbReference type="SAM" id="MobiDB-lite"/>
    </source>
</evidence>
<organism evidence="3 4">
    <name type="scientific">Arthrobacter oryzae</name>
    <dbReference type="NCBI Taxonomy" id="409290"/>
    <lineage>
        <taxon>Bacteria</taxon>
        <taxon>Bacillati</taxon>
        <taxon>Actinomycetota</taxon>
        <taxon>Actinomycetes</taxon>
        <taxon>Micrococcales</taxon>
        <taxon>Micrococcaceae</taxon>
        <taxon>Arthrobacter</taxon>
    </lineage>
</organism>